<dbReference type="Gene3D" id="1.10.8.60">
    <property type="match status" value="1"/>
</dbReference>
<dbReference type="Gene3D" id="1.10.1750.10">
    <property type="match status" value="1"/>
</dbReference>
<keyword evidence="4 8" id="KW-0547">Nucleotide-binding</keyword>
<dbReference type="Proteomes" id="UP000023268">
    <property type="component" value="Unassembled WGS sequence"/>
</dbReference>
<name>A0A016XF70_9BURK</name>
<dbReference type="AlphaFoldDB" id="A0A016XF70"/>
<dbReference type="GO" id="GO:0005737">
    <property type="term" value="C:cytoplasm"/>
    <property type="evidence" value="ECO:0007669"/>
    <property type="project" value="UniProtKB-SubCell"/>
</dbReference>
<dbReference type="NCBIfam" id="TIGR00362">
    <property type="entry name" value="DnaA"/>
    <property type="match status" value="1"/>
</dbReference>
<dbReference type="GO" id="GO:0008289">
    <property type="term" value="F:lipid binding"/>
    <property type="evidence" value="ECO:0007669"/>
    <property type="project" value="UniProtKB-KW"/>
</dbReference>
<keyword evidence="6 8" id="KW-0446">Lipid-binding</keyword>
<dbReference type="InterPro" id="IPR003593">
    <property type="entry name" value="AAA+_ATPase"/>
</dbReference>
<organism evidence="14 15">
    <name type="scientific">Hylemonella gracilis str. Niagara R</name>
    <dbReference type="NCBI Taxonomy" id="1458275"/>
    <lineage>
        <taxon>Bacteria</taxon>
        <taxon>Pseudomonadati</taxon>
        <taxon>Pseudomonadota</taxon>
        <taxon>Betaproteobacteria</taxon>
        <taxon>Burkholderiales</taxon>
        <taxon>Comamonadaceae</taxon>
        <taxon>Hylemonella</taxon>
    </lineage>
</organism>
<dbReference type="PANTHER" id="PTHR30050:SF2">
    <property type="entry name" value="CHROMOSOMAL REPLICATION INITIATOR PROTEIN DNAA"/>
    <property type="match status" value="1"/>
</dbReference>
<evidence type="ECO:0000259" key="13">
    <source>
        <dbReference type="SMART" id="SM00760"/>
    </source>
</evidence>
<dbReference type="FunFam" id="1.10.8.60:FF:000003">
    <property type="entry name" value="Chromosomal replication initiator protein DnaA"/>
    <property type="match status" value="1"/>
</dbReference>
<dbReference type="InterPro" id="IPR018312">
    <property type="entry name" value="Chromosome_initiator_DnaA_CS"/>
</dbReference>
<dbReference type="InterPro" id="IPR010921">
    <property type="entry name" value="Trp_repressor/repl_initiator"/>
</dbReference>
<evidence type="ECO:0000256" key="4">
    <source>
        <dbReference type="ARBA" id="ARBA00022741"/>
    </source>
</evidence>
<dbReference type="SUPFAM" id="SSF48295">
    <property type="entry name" value="TrpR-like"/>
    <property type="match status" value="1"/>
</dbReference>
<dbReference type="SUPFAM" id="SSF52540">
    <property type="entry name" value="P-loop containing nucleoside triphosphate hydrolases"/>
    <property type="match status" value="1"/>
</dbReference>
<comment type="subunit">
    <text evidence="8">Oligomerizes as a right-handed, spiral filament on DNA at oriC.</text>
</comment>
<dbReference type="CDD" id="cd00009">
    <property type="entry name" value="AAA"/>
    <property type="match status" value="1"/>
</dbReference>
<feature type="binding site" evidence="8">
    <location>
        <position position="185"/>
    </location>
    <ligand>
        <name>ATP</name>
        <dbReference type="ChEBI" id="CHEBI:30616"/>
    </ligand>
</feature>
<evidence type="ECO:0000256" key="8">
    <source>
        <dbReference type="HAMAP-Rule" id="MF_00377"/>
    </source>
</evidence>
<dbReference type="InterPro" id="IPR020591">
    <property type="entry name" value="Chromosome_initiator_DnaA-like"/>
</dbReference>
<dbReference type="Pfam" id="PF00308">
    <property type="entry name" value="Bac_DnaA"/>
    <property type="match status" value="1"/>
</dbReference>
<feature type="binding site" evidence="8">
    <location>
        <position position="188"/>
    </location>
    <ligand>
        <name>ATP</name>
        <dbReference type="ChEBI" id="CHEBI:30616"/>
    </ligand>
</feature>
<dbReference type="Pfam" id="PF08299">
    <property type="entry name" value="Bac_DnaA_C"/>
    <property type="match status" value="1"/>
</dbReference>
<accession>A0A016XF70</accession>
<dbReference type="Pfam" id="PF11638">
    <property type="entry name" value="DnaA_N"/>
    <property type="match status" value="1"/>
</dbReference>
<evidence type="ECO:0000256" key="1">
    <source>
        <dbReference type="ARBA" id="ARBA00006583"/>
    </source>
</evidence>
<dbReference type="STRING" id="1458275.AZ34_01485"/>
<dbReference type="PROSITE" id="PS01008">
    <property type="entry name" value="DNAA"/>
    <property type="match status" value="1"/>
</dbReference>
<keyword evidence="2 8" id="KW-0963">Cytoplasm</keyword>
<dbReference type="GO" id="GO:0005886">
    <property type="term" value="C:plasma membrane"/>
    <property type="evidence" value="ECO:0007669"/>
    <property type="project" value="TreeGrafter"/>
</dbReference>
<evidence type="ECO:0000256" key="6">
    <source>
        <dbReference type="ARBA" id="ARBA00023121"/>
    </source>
</evidence>
<dbReference type="HAMAP" id="MF_00377">
    <property type="entry name" value="DnaA_bact"/>
    <property type="match status" value="1"/>
</dbReference>
<dbReference type="PRINTS" id="PR00051">
    <property type="entry name" value="DNAA"/>
</dbReference>
<evidence type="ECO:0000313" key="15">
    <source>
        <dbReference type="Proteomes" id="UP000023268"/>
    </source>
</evidence>
<feature type="region of interest" description="Domain IV, binds dsDNA" evidence="8">
    <location>
        <begin position="358"/>
        <end position="477"/>
    </location>
</feature>
<evidence type="ECO:0000256" key="5">
    <source>
        <dbReference type="ARBA" id="ARBA00022840"/>
    </source>
</evidence>
<dbReference type="InterPro" id="IPR013159">
    <property type="entry name" value="DnaA_C"/>
</dbReference>
<dbReference type="GO" id="GO:0006275">
    <property type="term" value="P:regulation of DNA replication"/>
    <property type="evidence" value="ECO:0007669"/>
    <property type="project" value="UniProtKB-UniRule"/>
</dbReference>
<gene>
    <name evidence="8" type="primary">dnaA</name>
    <name evidence="14" type="ORF">AZ34_01485</name>
</gene>
<evidence type="ECO:0000313" key="14">
    <source>
        <dbReference type="EMBL" id="EYC49873.1"/>
    </source>
</evidence>
<feature type="region of interest" description="Domain III, AAA+ region" evidence="8">
    <location>
        <begin position="141"/>
        <end position="357"/>
    </location>
</feature>
<dbReference type="InterPro" id="IPR024633">
    <property type="entry name" value="DnaA_N_dom"/>
</dbReference>
<comment type="function">
    <text evidence="8 10">Plays an essential role in the initiation and regulation of chromosomal replication. ATP-DnaA binds to the origin of replication (oriC) to initiate formation of the DNA replication initiation complex once per cell cycle. Binds the DnaA box (a 9 base pair repeat at the origin) and separates the double-stranded (ds)DNA. Forms a right-handed helical filament on oriC DNA; dsDNA binds to the exterior of the filament while single-stranded (ss)DNA is stabiized in the filament's interior. The ATP-DnaA-oriC complex binds and stabilizes one strand of the AT-rich DNA unwinding element (DUE), permitting loading of DNA polymerase. After initiation quickly degrades to an ADP-DnaA complex that is not apt for DNA replication. Binds acidic phospholipids.</text>
</comment>
<keyword evidence="5 8" id="KW-0067">ATP-binding</keyword>
<dbReference type="SMART" id="SM00760">
    <property type="entry name" value="Bac_DnaA_C"/>
    <property type="match status" value="1"/>
</dbReference>
<evidence type="ECO:0000256" key="10">
    <source>
        <dbReference type="RuleBase" id="RU000577"/>
    </source>
</evidence>
<dbReference type="Gene3D" id="3.30.300.180">
    <property type="match status" value="1"/>
</dbReference>
<dbReference type="CDD" id="cd06571">
    <property type="entry name" value="Bac_DnaA_C"/>
    <property type="match status" value="1"/>
</dbReference>
<comment type="similarity">
    <text evidence="1 8 11">Belongs to the DnaA family.</text>
</comment>
<dbReference type="PANTHER" id="PTHR30050">
    <property type="entry name" value="CHROMOSOMAL REPLICATION INITIATOR PROTEIN DNAA"/>
    <property type="match status" value="1"/>
</dbReference>
<evidence type="ECO:0000256" key="2">
    <source>
        <dbReference type="ARBA" id="ARBA00022490"/>
    </source>
</evidence>
<feature type="region of interest" description="Domain I, interacts with DnaA modulators" evidence="8">
    <location>
        <begin position="1"/>
        <end position="124"/>
    </location>
</feature>
<evidence type="ECO:0000256" key="7">
    <source>
        <dbReference type="ARBA" id="ARBA00023125"/>
    </source>
</evidence>
<dbReference type="OrthoDB" id="9807019at2"/>
<dbReference type="GO" id="GO:0006270">
    <property type="term" value="P:DNA replication initiation"/>
    <property type="evidence" value="ECO:0007669"/>
    <property type="project" value="UniProtKB-UniRule"/>
</dbReference>
<dbReference type="SMART" id="SM00382">
    <property type="entry name" value="AAA"/>
    <property type="match status" value="1"/>
</dbReference>
<evidence type="ECO:0000256" key="9">
    <source>
        <dbReference type="NCBIfam" id="TIGR00362"/>
    </source>
</evidence>
<proteinExistence type="inferred from homology"/>
<feature type="domain" description="AAA+ ATPase" evidence="12">
    <location>
        <begin position="174"/>
        <end position="305"/>
    </location>
</feature>
<feature type="binding site" evidence="8">
    <location>
        <position position="189"/>
    </location>
    <ligand>
        <name>ATP</name>
        <dbReference type="ChEBI" id="CHEBI:30616"/>
    </ligand>
</feature>
<dbReference type="InterPro" id="IPR013317">
    <property type="entry name" value="DnaA_dom"/>
</dbReference>
<comment type="caution">
    <text evidence="14">The sequence shown here is derived from an EMBL/GenBank/DDBJ whole genome shotgun (WGS) entry which is preliminary data.</text>
</comment>
<protein>
    <recommendedName>
        <fullName evidence="8 9">Chromosomal replication initiator protein DnaA</fullName>
    </recommendedName>
</protein>
<feature type="binding site" evidence="8">
    <location>
        <position position="187"/>
    </location>
    <ligand>
        <name>ATP</name>
        <dbReference type="ChEBI" id="CHEBI:30616"/>
    </ligand>
</feature>
<dbReference type="EMBL" id="JEMG01000001">
    <property type="protein sequence ID" value="EYC49873.1"/>
    <property type="molecule type" value="Genomic_DNA"/>
</dbReference>
<comment type="subcellular location">
    <subcellularLocation>
        <location evidence="8">Cytoplasm</location>
    </subcellularLocation>
</comment>
<reference evidence="14 15" key="1">
    <citation type="submission" date="2014-02" db="EMBL/GenBank/DDBJ databases">
        <title>Draft Genome of Hylemonella gracilis isolated from the Niagara River.</title>
        <authorList>
            <person name="Pawlowski D.R."/>
            <person name="Koudelka G.B."/>
        </authorList>
    </citation>
    <scope>NUCLEOTIDE SEQUENCE [LARGE SCALE GENOMIC DNA]</scope>
    <source>
        <strain evidence="14 15">Niagara R</strain>
    </source>
</reference>
<dbReference type="GO" id="GO:0003688">
    <property type="term" value="F:DNA replication origin binding"/>
    <property type="evidence" value="ECO:0007669"/>
    <property type="project" value="UniProtKB-UniRule"/>
</dbReference>
<evidence type="ECO:0000256" key="3">
    <source>
        <dbReference type="ARBA" id="ARBA00022705"/>
    </source>
</evidence>
<dbReference type="Gene3D" id="3.40.50.300">
    <property type="entry name" value="P-loop containing nucleotide triphosphate hydrolases"/>
    <property type="match status" value="1"/>
</dbReference>
<dbReference type="RefSeq" id="WP_051509443.1">
    <property type="nucleotide sequence ID" value="NZ_JEMG01000001.1"/>
</dbReference>
<comment type="domain">
    <text evidence="8">Domain I is involved in oligomerization and binding regulators, domain II is flexibile and of varying length in different bacteria, domain III forms the AAA+ region, while domain IV binds dsDNA.</text>
</comment>
<evidence type="ECO:0000256" key="11">
    <source>
        <dbReference type="RuleBase" id="RU004227"/>
    </source>
</evidence>
<dbReference type="InterPro" id="IPR038454">
    <property type="entry name" value="DnaA_N_sf"/>
</dbReference>
<dbReference type="eggNOG" id="COG0593">
    <property type="taxonomic scope" value="Bacteria"/>
</dbReference>
<dbReference type="GO" id="GO:0005524">
    <property type="term" value="F:ATP binding"/>
    <property type="evidence" value="ECO:0007669"/>
    <property type="project" value="UniProtKB-UniRule"/>
</dbReference>
<keyword evidence="3 8" id="KW-0235">DNA replication</keyword>
<comment type="caution">
    <text evidence="8">Lacks conserved residue(s) required for the propagation of feature annotation.</text>
</comment>
<dbReference type="InterPro" id="IPR001957">
    <property type="entry name" value="Chromosome_initiator_DnaA"/>
</dbReference>
<sequence>MSDGFFQTQQGSSQDIGHSLWQACVDQLAQELPEQQFNTWIRPLSARLADDYSRLTLYVVNRFKLDWIRAQYSKRIAALLESIYGQPIALELAIAPREAAHPVRSQGAGFVETESLVETLPVEEISYAVVSVQSTSSSRHRLNTALTFDTLVEGTANRMARAAAMHVAGSPGQLYNPLFIYGSTGLGKTHLIHAVGNRLLAEKPGAKVLYTHAEWFVTDVVKAYQRKTFDEFKDKYHSLDLLLIDDVQFFAGKDRTQEEFFNAFEALLTKKSHIVMTSDTYPKGLLDINQRLVSRFDSGLTVAIEPPELEMRVAILINKAQSEGASMPEEVAFFVAKNVRSNVRELEGALRKILAYSRFNQKEVSIQLAREALRDLLSIQNRQISVENIQKTVADYYKIKVADMYSKKRPASIARPRQIAMYLAKELTQKSLPEIGELFGGRDHTTVLHAVRKISGERQQLTELNQQLHVLEQTLKG</sequence>
<dbReference type="InterPro" id="IPR027417">
    <property type="entry name" value="P-loop_NTPase"/>
</dbReference>
<keyword evidence="7 8" id="KW-0238">DNA-binding</keyword>
<evidence type="ECO:0000259" key="12">
    <source>
        <dbReference type="SMART" id="SM00382"/>
    </source>
</evidence>
<dbReference type="FunFam" id="3.40.50.300:FF:000668">
    <property type="entry name" value="Chromosomal replication initiator protein DnaA"/>
    <property type="match status" value="1"/>
</dbReference>
<feature type="domain" description="Chromosomal replication initiator DnaA C-terminal" evidence="13">
    <location>
        <begin position="385"/>
        <end position="454"/>
    </location>
</feature>